<evidence type="ECO:0000256" key="4">
    <source>
        <dbReference type="ARBA" id="ARBA00022490"/>
    </source>
</evidence>
<dbReference type="Pfam" id="PF02824">
    <property type="entry name" value="TGS"/>
    <property type="match status" value="1"/>
</dbReference>
<dbReference type="InterPro" id="IPR045864">
    <property type="entry name" value="aa-tRNA-synth_II/BPL/LPL"/>
</dbReference>
<keyword evidence="4" id="KW-0963">Cytoplasm</keyword>
<keyword evidence="9" id="KW-0030">Aminoacyl-tRNA synthetase</keyword>
<comment type="catalytic activity">
    <reaction evidence="11">
        <text>tRNA(Thr) + L-threonine + ATP = L-threonyl-tRNA(Thr) + AMP + diphosphate + H(+)</text>
        <dbReference type="Rhea" id="RHEA:24624"/>
        <dbReference type="Rhea" id="RHEA-COMP:9670"/>
        <dbReference type="Rhea" id="RHEA-COMP:9704"/>
        <dbReference type="ChEBI" id="CHEBI:15378"/>
        <dbReference type="ChEBI" id="CHEBI:30616"/>
        <dbReference type="ChEBI" id="CHEBI:33019"/>
        <dbReference type="ChEBI" id="CHEBI:57926"/>
        <dbReference type="ChEBI" id="CHEBI:78442"/>
        <dbReference type="ChEBI" id="CHEBI:78534"/>
        <dbReference type="ChEBI" id="CHEBI:456215"/>
        <dbReference type="EC" id="6.1.1.3"/>
    </reaction>
</comment>
<dbReference type="PROSITE" id="PS50862">
    <property type="entry name" value="AA_TRNA_LIGASE_II"/>
    <property type="match status" value="1"/>
</dbReference>
<evidence type="ECO:0000259" key="13">
    <source>
        <dbReference type="PROSITE" id="PS50862"/>
    </source>
</evidence>
<comment type="subcellular location">
    <subcellularLocation>
        <location evidence="1">Cytoplasm</location>
    </subcellularLocation>
</comment>
<dbReference type="GO" id="GO:0005739">
    <property type="term" value="C:mitochondrion"/>
    <property type="evidence" value="ECO:0007669"/>
    <property type="project" value="TreeGrafter"/>
</dbReference>
<keyword evidence="5" id="KW-0436">Ligase</keyword>
<evidence type="ECO:0000313" key="15">
    <source>
        <dbReference type="EMBL" id="KAK5629054.1"/>
    </source>
</evidence>
<dbReference type="PANTHER" id="PTHR11451:SF46">
    <property type="entry name" value="THREONINE--TRNA LIGASE"/>
    <property type="match status" value="1"/>
</dbReference>
<reference evidence="15 16" key="1">
    <citation type="submission" date="2023-10" db="EMBL/GenBank/DDBJ databases">
        <title>Draft genome sequence of Xylaria bambusicola isolate GMP-LS, the root and basal stem rot pathogen of sugarcane in Indonesia.</title>
        <authorList>
            <person name="Selvaraj P."/>
            <person name="Muralishankar V."/>
            <person name="Muruganantham S."/>
            <person name="Sp S."/>
            <person name="Haryani S."/>
            <person name="Lau K.J.X."/>
            <person name="Naqvi N.I."/>
        </authorList>
    </citation>
    <scope>NUCLEOTIDE SEQUENCE [LARGE SCALE GENOMIC DNA]</scope>
    <source>
        <strain evidence="15">GMP-LS</strain>
    </source>
</reference>
<dbReference type="InterPro" id="IPR012675">
    <property type="entry name" value="Beta-grasp_dom_sf"/>
</dbReference>
<evidence type="ECO:0000256" key="12">
    <source>
        <dbReference type="ARBA" id="ARBA00072369"/>
    </source>
</evidence>
<dbReference type="FunFam" id="3.10.20.30:FF:000006">
    <property type="entry name" value="Threonine--tRNA ligase, cytoplasmic"/>
    <property type="match status" value="1"/>
</dbReference>
<dbReference type="InterPro" id="IPR004154">
    <property type="entry name" value="Anticodon-bd"/>
</dbReference>
<dbReference type="GO" id="GO:0006435">
    <property type="term" value="P:threonyl-tRNA aminoacylation"/>
    <property type="evidence" value="ECO:0007669"/>
    <property type="project" value="InterPro"/>
</dbReference>
<feature type="domain" description="TGS" evidence="14">
    <location>
        <begin position="53"/>
        <end position="115"/>
    </location>
</feature>
<comment type="caution">
    <text evidence="15">The sequence shown here is derived from an EMBL/GenBank/DDBJ whole genome shotgun (WGS) entry which is preliminary data.</text>
</comment>
<dbReference type="Proteomes" id="UP001305414">
    <property type="component" value="Unassembled WGS sequence"/>
</dbReference>
<name>A0AAN7UNQ1_9PEZI</name>
<dbReference type="FunFam" id="3.30.930.10:FF:000019">
    <property type="entry name" value="Threonine--tRNA ligase"/>
    <property type="match status" value="1"/>
</dbReference>
<dbReference type="InterPro" id="IPR012676">
    <property type="entry name" value="TGS-like"/>
</dbReference>
<evidence type="ECO:0000256" key="7">
    <source>
        <dbReference type="ARBA" id="ARBA00022840"/>
    </source>
</evidence>
<dbReference type="PANTHER" id="PTHR11451">
    <property type="entry name" value="THREONINE-TRNA LIGASE"/>
    <property type="match status" value="1"/>
</dbReference>
<keyword evidence="7" id="KW-0067">ATP-binding</keyword>
<dbReference type="InterPro" id="IPR004095">
    <property type="entry name" value="TGS"/>
</dbReference>
<organism evidence="15 16">
    <name type="scientific">Xylaria bambusicola</name>
    <dbReference type="NCBI Taxonomy" id="326684"/>
    <lineage>
        <taxon>Eukaryota</taxon>
        <taxon>Fungi</taxon>
        <taxon>Dikarya</taxon>
        <taxon>Ascomycota</taxon>
        <taxon>Pezizomycotina</taxon>
        <taxon>Sordariomycetes</taxon>
        <taxon>Xylariomycetidae</taxon>
        <taxon>Xylariales</taxon>
        <taxon>Xylariaceae</taxon>
        <taxon>Xylaria</taxon>
    </lineage>
</organism>
<evidence type="ECO:0000256" key="9">
    <source>
        <dbReference type="ARBA" id="ARBA00023146"/>
    </source>
</evidence>
<dbReference type="Gene3D" id="3.40.50.800">
    <property type="entry name" value="Anticodon-binding domain"/>
    <property type="match status" value="1"/>
</dbReference>
<evidence type="ECO:0000256" key="3">
    <source>
        <dbReference type="ARBA" id="ARBA00013163"/>
    </source>
</evidence>
<dbReference type="CDD" id="cd00860">
    <property type="entry name" value="ThrRS_anticodon"/>
    <property type="match status" value="1"/>
</dbReference>
<dbReference type="SUPFAM" id="SSF81271">
    <property type="entry name" value="TGS-like"/>
    <property type="match status" value="1"/>
</dbReference>
<evidence type="ECO:0000256" key="5">
    <source>
        <dbReference type="ARBA" id="ARBA00022598"/>
    </source>
</evidence>
<dbReference type="SMART" id="SM00863">
    <property type="entry name" value="tRNA_SAD"/>
    <property type="match status" value="1"/>
</dbReference>
<feature type="domain" description="Aminoacyl-transfer RNA synthetases class-II family profile" evidence="13">
    <location>
        <begin position="335"/>
        <end position="607"/>
    </location>
</feature>
<evidence type="ECO:0000256" key="2">
    <source>
        <dbReference type="ARBA" id="ARBA00008226"/>
    </source>
</evidence>
<protein>
    <recommendedName>
        <fullName evidence="12">Probable threonine--tRNA ligase, cytoplasmic</fullName>
        <ecNumber evidence="3">6.1.1.3</ecNumber>
    </recommendedName>
    <alternativeName>
        <fullName evidence="10">Threonyl-tRNA synthetase</fullName>
    </alternativeName>
</protein>
<dbReference type="InterPro" id="IPR018163">
    <property type="entry name" value="Thr/Ala-tRNA-synth_IIc_edit"/>
</dbReference>
<keyword evidence="8" id="KW-0648">Protein biosynthesis</keyword>
<dbReference type="Pfam" id="PF03129">
    <property type="entry name" value="HGTP_anticodon"/>
    <property type="match status" value="1"/>
</dbReference>
<evidence type="ECO:0000256" key="8">
    <source>
        <dbReference type="ARBA" id="ARBA00022917"/>
    </source>
</evidence>
<dbReference type="CDD" id="cd00771">
    <property type="entry name" value="ThrRS_core"/>
    <property type="match status" value="1"/>
</dbReference>
<dbReference type="InterPro" id="IPR036621">
    <property type="entry name" value="Anticodon-bd_dom_sf"/>
</dbReference>
<sequence>MSAATKKPKSKPAAGASVDLELRPAPSFLEHRLSLFDKLWIEQQQNFAQKPREPINITLPDGKVHVGTSWETTPFEIVRGISKSLAERTVVAKVNDELWDLTRPFEGDCTLAFFDFTTEEGKKVFWHSSAHRLRLTRYLVLGEAAERRFGAHLAVGPPTTNGFYYEMALPDNRAVSSTEDVEPLTNLATSIIGEKQPFQRLTVTKEQLLEMFKSNKYKQHIIGDKIPDGTSTTVYRCGPLIDLCRGPHVPDTGKIKAFGILKLSASYFLGDPANDSLQRVYGISFPDKKQLAEHLKFLEEVAKRDHRRIGKDQELFLFHDQSAGSVFFLPHGTIIYNTLQSFIRKEYWKRGYQEVHSPNMFNSSLWKKSGHWEHYHEDMFTFEVEKDIWALKPMNCPGHCLIFGSKTRSYKELPIRMAEFGVLHRNEASGALGGLTRVRRFVQDDSHIFCTEDQVGEEVLAVFDFLRSVYGKLDFTFKLKLSTRPEKFLGDIETWDKAEKTLSDALDKFYQGTASWELNPGDGAFYGPKVDITICDALGRDFQCATIQLDFQLPQRFDLSYQVADEAPASATASPALVRPVIIHRAIYGSFERFIGILTEHFAGKWPFWLSPRQVMVIPVMVSANDYVKEVRALLRENEFHADVDLSANTLNKKIRQAQLLQYNFILVLGAKEMADRTVTIRSRDSAEKAQSAEQVVLPLDEAIVKFKALRQSQDLQNKLE</sequence>
<dbReference type="EC" id="6.1.1.3" evidence="3"/>
<dbReference type="HAMAP" id="MF_00184">
    <property type="entry name" value="Thr_tRNA_synth"/>
    <property type="match status" value="1"/>
</dbReference>
<dbReference type="PROSITE" id="PS51880">
    <property type="entry name" value="TGS"/>
    <property type="match status" value="1"/>
</dbReference>
<dbReference type="CDD" id="cd01667">
    <property type="entry name" value="TGS_ThrRS"/>
    <property type="match status" value="1"/>
</dbReference>
<dbReference type="Pfam" id="PF07973">
    <property type="entry name" value="tRNA_SAD"/>
    <property type="match status" value="1"/>
</dbReference>
<evidence type="ECO:0000313" key="16">
    <source>
        <dbReference type="Proteomes" id="UP001305414"/>
    </source>
</evidence>
<dbReference type="AlphaFoldDB" id="A0AAN7UNQ1"/>
<evidence type="ECO:0000259" key="14">
    <source>
        <dbReference type="PROSITE" id="PS51880"/>
    </source>
</evidence>
<dbReference type="PRINTS" id="PR01047">
    <property type="entry name" value="TRNASYNTHTHR"/>
</dbReference>
<dbReference type="SUPFAM" id="SSF55186">
    <property type="entry name" value="ThrRS/AlaRS common domain"/>
    <property type="match status" value="1"/>
</dbReference>
<dbReference type="EMBL" id="JAWHQM010000010">
    <property type="protein sequence ID" value="KAK5629054.1"/>
    <property type="molecule type" value="Genomic_DNA"/>
</dbReference>
<dbReference type="Gene3D" id="3.30.930.10">
    <property type="entry name" value="Bira Bifunctional Protein, Domain 2"/>
    <property type="match status" value="1"/>
</dbReference>
<dbReference type="SUPFAM" id="SSF52954">
    <property type="entry name" value="Class II aaRS ABD-related"/>
    <property type="match status" value="1"/>
</dbReference>
<evidence type="ECO:0000256" key="10">
    <source>
        <dbReference type="ARBA" id="ARBA00031900"/>
    </source>
</evidence>
<dbReference type="NCBIfam" id="TIGR00418">
    <property type="entry name" value="thrS"/>
    <property type="match status" value="1"/>
</dbReference>
<evidence type="ECO:0000256" key="1">
    <source>
        <dbReference type="ARBA" id="ARBA00004496"/>
    </source>
</evidence>
<dbReference type="Gene3D" id="3.30.980.10">
    <property type="entry name" value="Threonyl-trna Synthetase, Chain A, domain 2"/>
    <property type="match status" value="1"/>
</dbReference>
<proteinExistence type="inferred from homology"/>
<comment type="similarity">
    <text evidence="2">Belongs to the class-II aminoacyl-tRNA synthetase family.</text>
</comment>
<dbReference type="GO" id="GO:0004829">
    <property type="term" value="F:threonine-tRNA ligase activity"/>
    <property type="evidence" value="ECO:0007669"/>
    <property type="project" value="UniProtKB-EC"/>
</dbReference>
<gene>
    <name evidence="15" type="ORF">RRF57_004769</name>
</gene>
<accession>A0AAN7UNQ1</accession>
<dbReference type="SUPFAM" id="SSF55681">
    <property type="entry name" value="Class II aaRS and biotin synthetases"/>
    <property type="match status" value="1"/>
</dbReference>
<evidence type="ECO:0000256" key="11">
    <source>
        <dbReference type="ARBA" id="ARBA00049515"/>
    </source>
</evidence>
<dbReference type="InterPro" id="IPR012947">
    <property type="entry name" value="tRNA_SAD"/>
</dbReference>
<dbReference type="InterPro" id="IPR047246">
    <property type="entry name" value="ThrRS_anticodon"/>
</dbReference>
<dbReference type="InterPro" id="IPR002314">
    <property type="entry name" value="aa-tRNA-synt_IIb"/>
</dbReference>
<dbReference type="InterPro" id="IPR002320">
    <property type="entry name" value="Thr-tRNA-ligase_IIa"/>
</dbReference>
<dbReference type="GO" id="GO:0005524">
    <property type="term" value="F:ATP binding"/>
    <property type="evidence" value="ECO:0007669"/>
    <property type="project" value="UniProtKB-KW"/>
</dbReference>
<dbReference type="FunFam" id="3.30.980.10:FF:000005">
    <property type="entry name" value="Threonyl-tRNA synthetase, mitochondrial"/>
    <property type="match status" value="1"/>
</dbReference>
<dbReference type="Gene3D" id="3.10.20.30">
    <property type="match status" value="1"/>
</dbReference>
<dbReference type="Pfam" id="PF00587">
    <property type="entry name" value="tRNA-synt_2b"/>
    <property type="match status" value="1"/>
</dbReference>
<keyword evidence="6" id="KW-0547">Nucleotide-binding</keyword>
<dbReference type="InterPro" id="IPR006195">
    <property type="entry name" value="aa-tRNA-synth_II"/>
</dbReference>
<keyword evidence="16" id="KW-1185">Reference proteome</keyword>
<evidence type="ECO:0000256" key="6">
    <source>
        <dbReference type="ARBA" id="ARBA00022741"/>
    </source>
</evidence>
<dbReference type="InterPro" id="IPR033728">
    <property type="entry name" value="ThrRS_core"/>
</dbReference>